<evidence type="ECO:0000313" key="12">
    <source>
        <dbReference type="Proteomes" id="UP000323917"/>
    </source>
</evidence>
<dbReference type="Gene3D" id="3.20.20.150">
    <property type="entry name" value="Divalent-metal-dependent TIM barrel enzymes"/>
    <property type="match status" value="1"/>
</dbReference>
<comment type="similarity">
    <text evidence="6">Belongs to the mannonate dehydratase family.</text>
</comment>
<evidence type="ECO:0000256" key="5">
    <source>
        <dbReference type="ARBA" id="ARBA00004892"/>
    </source>
</evidence>
<evidence type="ECO:0000256" key="9">
    <source>
        <dbReference type="ARBA" id="ARBA00023211"/>
    </source>
</evidence>
<keyword evidence="9" id="KW-0464">Manganese</keyword>
<dbReference type="PIRSF" id="PIRSF016049">
    <property type="entry name" value="Man_dehyd"/>
    <property type="match status" value="1"/>
</dbReference>
<comment type="cofactor">
    <cofactor evidence="2">
        <name>Mn(2+)</name>
        <dbReference type="ChEBI" id="CHEBI:29035"/>
    </cofactor>
</comment>
<evidence type="ECO:0000256" key="6">
    <source>
        <dbReference type="ARBA" id="ARBA00007389"/>
    </source>
</evidence>
<dbReference type="RefSeq" id="WP_148074755.1">
    <property type="nucleotide sequence ID" value="NZ_CP042913.1"/>
</dbReference>
<dbReference type="OrthoDB" id="9780250at2"/>
<dbReference type="Pfam" id="PF03786">
    <property type="entry name" value="UxuA"/>
    <property type="match status" value="2"/>
</dbReference>
<dbReference type="InterPro" id="IPR036237">
    <property type="entry name" value="Xyl_isomerase-like_sf"/>
</dbReference>
<reference evidence="11 12" key="1">
    <citation type="submission" date="2019-08" db="EMBL/GenBank/DDBJ databases">
        <title>Deep-cultivation of Planctomycetes and their phenomic and genomic characterization uncovers novel biology.</title>
        <authorList>
            <person name="Wiegand S."/>
            <person name="Jogler M."/>
            <person name="Boedeker C."/>
            <person name="Pinto D."/>
            <person name="Vollmers J."/>
            <person name="Rivas-Marin E."/>
            <person name="Kohn T."/>
            <person name="Peeters S.H."/>
            <person name="Heuer A."/>
            <person name="Rast P."/>
            <person name="Oberbeckmann S."/>
            <person name="Bunk B."/>
            <person name="Jeske O."/>
            <person name="Meyerdierks A."/>
            <person name="Storesund J.E."/>
            <person name="Kallscheuer N."/>
            <person name="Luecker S."/>
            <person name="Lage O.M."/>
            <person name="Pohl T."/>
            <person name="Merkel B.J."/>
            <person name="Hornburger P."/>
            <person name="Mueller R.-W."/>
            <person name="Bruemmer F."/>
            <person name="Labrenz M."/>
            <person name="Spormann A.M."/>
            <person name="Op den Camp H."/>
            <person name="Overmann J."/>
            <person name="Amann R."/>
            <person name="Jetten M.S.M."/>
            <person name="Mascher T."/>
            <person name="Medema M.H."/>
            <person name="Devos D.P."/>
            <person name="Kaster A.-K."/>
            <person name="Ovreas L."/>
            <person name="Rohde M."/>
            <person name="Galperin M.Y."/>
            <person name="Jogler C."/>
        </authorList>
    </citation>
    <scope>NUCLEOTIDE SEQUENCE [LARGE SCALE GENOMIC DNA]</scope>
    <source>
        <strain evidence="11 12">Pr1d</strain>
    </source>
</reference>
<dbReference type="SUPFAM" id="SSF51658">
    <property type="entry name" value="Xylose isomerase-like"/>
    <property type="match status" value="1"/>
</dbReference>
<evidence type="ECO:0000256" key="1">
    <source>
        <dbReference type="ARBA" id="ARBA00001794"/>
    </source>
</evidence>
<gene>
    <name evidence="11" type="primary">uxuA</name>
    <name evidence="11" type="ORF">Pr1d_37240</name>
</gene>
<dbReference type="GO" id="GO:0042840">
    <property type="term" value="P:D-glucuronate catabolic process"/>
    <property type="evidence" value="ECO:0007669"/>
    <property type="project" value="TreeGrafter"/>
</dbReference>
<dbReference type="EMBL" id="CP042913">
    <property type="protein sequence ID" value="QEG36410.1"/>
    <property type="molecule type" value="Genomic_DNA"/>
</dbReference>
<dbReference type="PANTHER" id="PTHR30387">
    <property type="entry name" value="MANNONATE DEHYDRATASE"/>
    <property type="match status" value="1"/>
</dbReference>
<organism evidence="11 12">
    <name type="scientific">Bythopirellula goksoeyrii</name>
    <dbReference type="NCBI Taxonomy" id="1400387"/>
    <lineage>
        <taxon>Bacteria</taxon>
        <taxon>Pseudomonadati</taxon>
        <taxon>Planctomycetota</taxon>
        <taxon>Planctomycetia</taxon>
        <taxon>Pirellulales</taxon>
        <taxon>Lacipirellulaceae</taxon>
        <taxon>Bythopirellula</taxon>
    </lineage>
</organism>
<evidence type="ECO:0000256" key="8">
    <source>
        <dbReference type="ARBA" id="ARBA00023004"/>
    </source>
</evidence>
<dbReference type="GO" id="GO:0030145">
    <property type="term" value="F:manganese ion binding"/>
    <property type="evidence" value="ECO:0007669"/>
    <property type="project" value="TreeGrafter"/>
</dbReference>
<evidence type="ECO:0000256" key="2">
    <source>
        <dbReference type="ARBA" id="ARBA00001936"/>
    </source>
</evidence>
<keyword evidence="12" id="KW-1185">Reference proteome</keyword>
<comment type="catalytic activity">
    <reaction evidence="1">
        <text>D-mannonate = 2-dehydro-3-deoxy-D-gluconate + H2O</text>
        <dbReference type="Rhea" id="RHEA:20097"/>
        <dbReference type="ChEBI" id="CHEBI:15377"/>
        <dbReference type="ChEBI" id="CHEBI:17767"/>
        <dbReference type="ChEBI" id="CHEBI:57990"/>
        <dbReference type="EC" id="4.2.1.8"/>
    </reaction>
</comment>
<dbReference type="GO" id="GO:0008927">
    <property type="term" value="F:mannonate dehydratase activity"/>
    <property type="evidence" value="ECO:0007669"/>
    <property type="project" value="UniProtKB-EC"/>
</dbReference>
<dbReference type="InterPro" id="IPR004628">
    <property type="entry name" value="Man_deHydtase"/>
</dbReference>
<name>A0A5B9QFG9_9BACT</name>
<dbReference type="PANTHER" id="PTHR30387:SF2">
    <property type="entry name" value="MANNONATE DEHYDRATASE"/>
    <property type="match status" value="1"/>
</dbReference>
<protein>
    <recommendedName>
        <fullName evidence="7">mannonate dehydratase</fullName>
        <ecNumber evidence="7">4.2.1.8</ecNumber>
    </recommendedName>
</protein>
<comment type="pathway">
    <text evidence="5">Carbohydrate metabolism; pentose and glucuronate interconversion.</text>
</comment>
<dbReference type="Proteomes" id="UP000323917">
    <property type="component" value="Chromosome"/>
</dbReference>
<evidence type="ECO:0000256" key="7">
    <source>
        <dbReference type="ARBA" id="ARBA00012927"/>
    </source>
</evidence>
<dbReference type="GO" id="GO:0008198">
    <property type="term" value="F:ferrous iron binding"/>
    <property type="evidence" value="ECO:0007669"/>
    <property type="project" value="TreeGrafter"/>
</dbReference>
<proteinExistence type="inferred from homology"/>
<comment type="function">
    <text evidence="4">Catalyzes the dehydration of D-mannonate.</text>
</comment>
<evidence type="ECO:0000256" key="4">
    <source>
        <dbReference type="ARBA" id="ARBA00002713"/>
    </source>
</evidence>
<evidence type="ECO:0000313" key="11">
    <source>
        <dbReference type="EMBL" id="QEG36410.1"/>
    </source>
</evidence>
<dbReference type="AlphaFoldDB" id="A0A5B9QFG9"/>
<dbReference type="KEGG" id="bgok:Pr1d_37240"/>
<accession>A0A5B9QFG9</accession>
<dbReference type="EC" id="4.2.1.8" evidence="7"/>
<sequence>MQVAGVAKQFNETNLKLIKQLGVDDFVYYSMQGMPDTLEELSAVKELVQKNGLRLSVIEGGPVIDQIVLAKDRRNQQIEEYIQSIRNMGRLGIRVLCYNFMPQVTSAAMVVRTSTVFEERGGAYTSQYREADLRDEDIVHDEQPTTDEEMWDNLEYFLKRIVPVAEQEEVLLAMHPDDPPLSPLCNLSRIMRNVANFDRLLSIVDSPVNGLTLCQGCFAEMGCDLVETIRHFKDRIHFAHFRDIFGTPTDFHETFPDNGANDMLKVIKTYREIGYGGFIRVDHVPLLATESGDYDGYGMIGHSFAIGYLKGLMESVYGKSASQSR</sequence>
<dbReference type="UniPathway" id="UPA00246"/>
<keyword evidence="8" id="KW-0408">Iron</keyword>
<keyword evidence="10 11" id="KW-0456">Lyase</keyword>
<comment type="cofactor">
    <cofactor evidence="3">
        <name>Fe(2+)</name>
        <dbReference type="ChEBI" id="CHEBI:29033"/>
    </cofactor>
</comment>
<evidence type="ECO:0000256" key="10">
    <source>
        <dbReference type="ARBA" id="ARBA00023239"/>
    </source>
</evidence>
<evidence type="ECO:0000256" key="3">
    <source>
        <dbReference type="ARBA" id="ARBA00001954"/>
    </source>
</evidence>